<dbReference type="EMBL" id="AHCD03000036">
    <property type="protein sequence ID" value="KAF7785522.1"/>
    <property type="molecule type" value="Genomic_DNA"/>
</dbReference>
<gene>
    <name evidence="1" type="ORF">PRUB_a4196</name>
</gene>
<protein>
    <submittedName>
        <fullName evidence="1">Uncharacterized protein</fullName>
    </submittedName>
</protein>
<proteinExistence type="predicted"/>
<evidence type="ECO:0000313" key="1">
    <source>
        <dbReference type="EMBL" id="KAF7785522.1"/>
    </source>
</evidence>
<organism evidence="1 2">
    <name type="scientific">Pseudoalteromonas rubra</name>
    <dbReference type="NCBI Taxonomy" id="43658"/>
    <lineage>
        <taxon>Bacteria</taxon>
        <taxon>Pseudomonadati</taxon>
        <taxon>Pseudomonadota</taxon>
        <taxon>Gammaproteobacteria</taxon>
        <taxon>Alteromonadales</taxon>
        <taxon>Pseudoalteromonadaceae</taxon>
        <taxon>Pseudoalteromonas</taxon>
    </lineage>
</organism>
<sequence length="51" mass="5585">MLKFKKKVMKSLVGKECHTGLTKHVAGGHDFPPSAFRGCHSNDSFAQALQN</sequence>
<dbReference type="AlphaFoldDB" id="A0A8T0C662"/>
<reference evidence="1 2" key="1">
    <citation type="journal article" date="2012" name="J. Bacteriol.">
        <title>Genome sequence of the cycloprodigiosin-producing bacterial strain Pseudoalteromonas rubra ATCC 29570(T).</title>
        <authorList>
            <person name="Xie B.B."/>
            <person name="Shu Y.L."/>
            <person name="Qin Q.L."/>
            <person name="Rong J.C."/>
            <person name="Zhang X.Y."/>
            <person name="Chen X.L."/>
            <person name="Zhou B.C."/>
            <person name="Zhang Y.Z."/>
        </authorList>
    </citation>
    <scope>NUCLEOTIDE SEQUENCE [LARGE SCALE GENOMIC DNA]</scope>
    <source>
        <strain evidence="1 2">DSM 6842</strain>
    </source>
</reference>
<accession>A0A8T0C662</accession>
<dbReference type="GeneID" id="61359135"/>
<dbReference type="RefSeq" id="WP_155946240.1">
    <property type="nucleotide sequence ID" value="NZ_AHCD03000036.1"/>
</dbReference>
<name>A0A8T0C662_9GAMM</name>
<dbReference type="Proteomes" id="UP000016480">
    <property type="component" value="Unassembled WGS sequence"/>
</dbReference>
<comment type="caution">
    <text evidence="1">The sequence shown here is derived from an EMBL/GenBank/DDBJ whole genome shotgun (WGS) entry which is preliminary data.</text>
</comment>
<evidence type="ECO:0000313" key="2">
    <source>
        <dbReference type="Proteomes" id="UP000016480"/>
    </source>
</evidence>